<comment type="caution">
    <text evidence="9">Lacks conserved residue(s) required for the propagation of feature annotation.</text>
</comment>
<dbReference type="Pfam" id="PF00118">
    <property type="entry name" value="Cpn60_TCP1"/>
    <property type="match status" value="1"/>
</dbReference>
<dbReference type="InterPro" id="IPR027410">
    <property type="entry name" value="TCP-1-like_intermed_sf"/>
</dbReference>
<dbReference type="GO" id="GO:0016853">
    <property type="term" value="F:isomerase activity"/>
    <property type="evidence" value="ECO:0007669"/>
    <property type="project" value="UniProtKB-KW"/>
</dbReference>
<feature type="binding site" evidence="9">
    <location>
        <position position="413"/>
    </location>
    <ligand>
        <name>ATP</name>
        <dbReference type="ChEBI" id="CHEBI:30616"/>
    </ligand>
</feature>
<evidence type="ECO:0000313" key="12">
    <source>
        <dbReference type="EMBL" id="MST72953.1"/>
    </source>
</evidence>
<dbReference type="NCBIfam" id="NF009487">
    <property type="entry name" value="PRK12849.1"/>
    <property type="match status" value="1"/>
</dbReference>
<keyword evidence="13" id="KW-1185">Reference proteome</keyword>
<keyword evidence="7 9" id="KW-0413">Isomerase</keyword>
<evidence type="ECO:0000256" key="11">
    <source>
        <dbReference type="RuleBase" id="RU000419"/>
    </source>
</evidence>
<evidence type="ECO:0000256" key="7">
    <source>
        <dbReference type="ARBA" id="ARBA00023235"/>
    </source>
</evidence>
<comment type="caution">
    <text evidence="12">The sequence shown here is derived from an EMBL/GenBank/DDBJ whole genome shotgun (WGS) entry which is preliminary data.</text>
</comment>
<dbReference type="NCBIfam" id="NF009489">
    <property type="entry name" value="PRK12851.1"/>
    <property type="match status" value="1"/>
</dbReference>
<keyword evidence="6 9" id="KW-0143">Chaperone</keyword>
<keyword evidence="5 9" id="KW-0067">ATP-binding</keyword>
<dbReference type="GO" id="GO:0005524">
    <property type="term" value="F:ATP binding"/>
    <property type="evidence" value="ECO:0007669"/>
    <property type="project" value="UniProtKB-UniRule"/>
</dbReference>
<dbReference type="GO" id="GO:0042603">
    <property type="term" value="C:capsule"/>
    <property type="evidence" value="ECO:0007669"/>
    <property type="project" value="UniProtKB-SubCell"/>
</dbReference>
<dbReference type="Gene3D" id="1.10.560.10">
    <property type="entry name" value="GroEL-like equatorial domain"/>
    <property type="match status" value="1"/>
</dbReference>
<reference evidence="12 13" key="1">
    <citation type="submission" date="2019-08" db="EMBL/GenBank/DDBJ databases">
        <title>In-depth cultivation of the pig gut microbiome towards novel bacterial diversity and tailored functional studies.</title>
        <authorList>
            <person name="Wylensek D."/>
            <person name="Hitch T.C.A."/>
            <person name="Clavel T."/>
        </authorList>
    </citation>
    <scope>NUCLEOTIDE SEQUENCE [LARGE SCALE GENOMIC DNA]</scope>
    <source>
        <strain evidence="12 13">CA-Schmier-601-WT-1</strain>
    </source>
</reference>
<dbReference type="PROSITE" id="PS00296">
    <property type="entry name" value="CHAPERONINS_CPN60"/>
    <property type="match status" value="1"/>
</dbReference>
<feature type="binding site" evidence="9">
    <location>
        <position position="493"/>
    </location>
    <ligand>
        <name>ATP</name>
        <dbReference type="ChEBI" id="CHEBI:30616"/>
    </ligand>
</feature>
<accession>A0A6N7XF47</accession>
<dbReference type="HAMAP" id="MF_00600">
    <property type="entry name" value="CH60"/>
    <property type="match status" value="1"/>
</dbReference>
<dbReference type="InterPro" id="IPR027413">
    <property type="entry name" value="GROEL-like_equatorial_sf"/>
</dbReference>
<dbReference type="RefSeq" id="WP_154435587.1">
    <property type="nucleotide sequence ID" value="NZ_VUNC01000005.1"/>
</dbReference>
<dbReference type="Gene3D" id="3.30.260.10">
    <property type="entry name" value="TCP-1-like chaperonin intermediate domain"/>
    <property type="match status" value="1"/>
</dbReference>
<evidence type="ECO:0000256" key="3">
    <source>
        <dbReference type="ARBA" id="ARBA00006607"/>
    </source>
</evidence>
<dbReference type="EMBL" id="VUNC01000005">
    <property type="protein sequence ID" value="MST72953.1"/>
    <property type="molecule type" value="Genomic_DNA"/>
</dbReference>
<keyword evidence="4 9" id="KW-0547">Nucleotide-binding</keyword>
<dbReference type="InterPro" id="IPR001844">
    <property type="entry name" value="Cpn60/GroEL"/>
</dbReference>
<evidence type="ECO:0000256" key="4">
    <source>
        <dbReference type="ARBA" id="ARBA00022741"/>
    </source>
</evidence>
<evidence type="ECO:0000313" key="13">
    <source>
        <dbReference type="Proteomes" id="UP000469325"/>
    </source>
</evidence>
<keyword evidence="9" id="KW-0963">Cytoplasm</keyword>
<evidence type="ECO:0000256" key="6">
    <source>
        <dbReference type="ARBA" id="ARBA00023186"/>
    </source>
</evidence>
<comment type="function">
    <text evidence="9 11">Together with its co-chaperonin GroES, plays an essential role in assisting protein folding. The GroEL-GroES system forms a nano-cage that allows encapsulation of the non-native substrate proteins and provides a physical environment optimized to promote and accelerate protein folding.</text>
</comment>
<evidence type="ECO:0000256" key="2">
    <source>
        <dbReference type="ARBA" id="ARBA00004241"/>
    </source>
</evidence>
<gene>
    <name evidence="9 12" type="primary">groL</name>
    <name evidence="9" type="synonym">groEL</name>
    <name evidence="12" type="ORF">FYJ68_07510</name>
</gene>
<dbReference type="CDD" id="cd03344">
    <property type="entry name" value="GroEL"/>
    <property type="match status" value="1"/>
</dbReference>
<dbReference type="Gene3D" id="3.50.7.10">
    <property type="entry name" value="GroEL"/>
    <property type="match status" value="1"/>
</dbReference>
<comment type="subcellular location">
    <subcellularLocation>
        <location evidence="2">Cell surface</location>
    </subcellularLocation>
    <subcellularLocation>
        <location evidence="9">Cytoplasm</location>
    </subcellularLocation>
    <subcellularLocation>
        <location evidence="8">Secreted</location>
        <location evidence="8">Capsule</location>
    </subcellularLocation>
    <subcellularLocation>
        <location evidence="1">Secreted</location>
        <location evidence="1">Cell wall</location>
    </subcellularLocation>
</comment>
<evidence type="ECO:0000256" key="8">
    <source>
        <dbReference type="ARBA" id="ARBA00025702"/>
    </source>
</evidence>
<proteinExistence type="inferred from homology"/>
<comment type="similarity">
    <text evidence="3 9 10">Belongs to the chaperonin (HSP60) family.</text>
</comment>
<dbReference type="AlphaFoldDB" id="A0A6N7XF47"/>
<dbReference type="NCBIfam" id="TIGR02348">
    <property type="entry name" value="GroEL"/>
    <property type="match status" value="1"/>
</dbReference>
<dbReference type="InterPro" id="IPR018370">
    <property type="entry name" value="Chaperonin_Cpn60_CS"/>
</dbReference>
<dbReference type="NCBIfam" id="NF000592">
    <property type="entry name" value="PRK00013.1"/>
    <property type="match status" value="1"/>
</dbReference>
<dbReference type="PRINTS" id="PR00298">
    <property type="entry name" value="CHAPERONIN60"/>
</dbReference>
<comment type="subunit">
    <text evidence="9 11">Forms a cylinder of 14 subunits composed of two heptameric rings stacked back-to-back. Interacts with the co-chaperonin GroES.</text>
</comment>
<dbReference type="NCBIfam" id="NF009488">
    <property type="entry name" value="PRK12850.1"/>
    <property type="match status" value="1"/>
</dbReference>
<protein>
    <recommendedName>
        <fullName evidence="9">Chaperonin GroEL</fullName>
        <ecNumber evidence="9">5.6.1.7</ecNumber>
    </recommendedName>
    <alternativeName>
        <fullName evidence="9">60 kDa chaperonin</fullName>
    </alternativeName>
    <alternativeName>
        <fullName evidence="9">Chaperonin-60</fullName>
        <shortName evidence="9">Cpn60</shortName>
    </alternativeName>
</protein>
<dbReference type="GO" id="GO:0009986">
    <property type="term" value="C:cell surface"/>
    <property type="evidence" value="ECO:0007669"/>
    <property type="project" value="UniProtKB-SubCell"/>
</dbReference>
<dbReference type="InterPro" id="IPR002423">
    <property type="entry name" value="Cpn60/GroEL/TCP-1"/>
</dbReference>
<evidence type="ECO:0000256" key="9">
    <source>
        <dbReference type="HAMAP-Rule" id="MF_00600"/>
    </source>
</evidence>
<dbReference type="EC" id="5.6.1.7" evidence="9"/>
<dbReference type="GO" id="GO:0051082">
    <property type="term" value="F:unfolded protein binding"/>
    <property type="evidence" value="ECO:0007669"/>
    <property type="project" value="UniProtKB-UniRule"/>
</dbReference>
<evidence type="ECO:0000256" key="1">
    <source>
        <dbReference type="ARBA" id="ARBA00004191"/>
    </source>
</evidence>
<organism evidence="12 13">
    <name type="scientific">Olsenella porci</name>
    <dbReference type="NCBI Taxonomy" id="2652279"/>
    <lineage>
        <taxon>Bacteria</taxon>
        <taxon>Bacillati</taxon>
        <taxon>Actinomycetota</taxon>
        <taxon>Coriobacteriia</taxon>
        <taxon>Coriobacteriales</taxon>
        <taxon>Atopobiaceae</taxon>
        <taxon>Olsenella</taxon>
    </lineage>
</organism>
<dbReference type="Proteomes" id="UP000469325">
    <property type="component" value="Unassembled WGS sequence"/>
</dbReference>
<dbReference type="GO" id="GO:0042026">
    <property type="term" value="P:protein refolding"/>
    <property type="evidence" value="ECO:0007669"/>
    <property type="project" value="UniProtKB-UniRule"/>
</dbReference>
<dbReference type="FunFam" id="3.50.7.10:FF:000001">
    <property type="entry name" value="60 kDa chaperonin"/>
    <property type="match status" value="1"/>
</dbReference>
<dbReference type="GO" id="GO:0140662">
    <property type="term" value="F:ATP-dependent protein folding chaperone"/>
    <property type="evidence" value="ECO:0007669"/>
    <property type="project" value="InterPro"/>
</dbReference>
<dbReference type="SUPFAM" id="SSF48592">
    <property type="entry name" value="GroEL equatorial domain-like"/>
    <property type="match status" value="1"/>
</dbReference>
<dbReference type="SUPFAM" id="SSF54849">
    <property type="entry name" value="GroEL-intermediate domain like"/>
    <property type="match status" value="1"/>
</dbReference>
<feature type="binding site" evidence="9">
    <location>
        <begin position="29"/>
        <end position="32"/>
    </location>
    <ligand>
        <name>ATP</name>
        <dbReference type="ChEBI" id="CHEBI:30616"/>
    </ligand>
</feature>
<evidence type="ECO:0000256" key="10">
    <source>
        <dbReference type="RuleBase" id="RU000418"/>
    </source>
</evidence>
<evidence type="ECO:0000256" key="5">
    <source>
        <dbReference type="ARBA" id="ARBA00022840"/>
    </source>
</evidence>
<dbReference type="GO" id="GO:0009408">
    <property type="term" value="P:response to heat"/>
    <property type="evidence" value="ECO:0007669"/>
    <property type="project" value="UniProtKB-ARBA"/>
</dbReference>
<dbReference type="SUPFAM" id="SSF52029">
    <property type="entry name" value="GroEL apical domain-like"/>
    <property type="match status" value="1"/>
</dbReference>
<name>A0A6N7XF47_9ACTN</name>
<feature type="binding site" evidence="9">
    <location>
        <begin position="86"/>
        <end position="90"/>
    </location>
    <ligand>
        <name>ATP</name>
        <dbReference type="ChEBI" id="CHEBI:30616"/>
    </ligand>
</feature>
<dbReference type="GO" id="GO:0005737">
    <property type="term" value="C:cytoplasm"/>
    <property type="evidence" value="ECO:0007669"/>
    <property type="project" value="UniProtKB-SubCell"/>
</dbReference>
<dbReference type="InterPro" id="IPR027409">
    <property type="entry name" value="GroEL-like_apical_dom_sf"/>
</dbReference>
<sequence>MAKDITFGTDARAKLAKGVNTLADAVTTTLGPKGRYVALERSYGAPTITNDGVSVAKEIELKDPVENMGAQLVKEVATKTNDTVGDGTTTATLLAQVIVNEGLRNVAAGANPIAIRRGVDKAVKAAVDQMKSSAQDVSTKDQIAAVGTISAGDPEIGQKISDAMEVVGKDGVITVDESNTFGIDIDTVEGMQFDKGYISPYFATNNDTMTAELQNPYILMTDQKISNIQDILPVLEAIQKSGSPLLIIAEDVDGEALATLILNKLRGTLQVAAVKAPGYGDRRKRMLEDIAILTGGQVAMKELGVELSDVTAEMLGRAKSVKITKDNTTIVDGAGAKDAIEERVAQIKGEIEHTDSDFDKEKLNERMAKLSGGVAVIKVGAATEVELKEIKHRIEDALQATRAAVEEGIVAGGGVAFLEAAKALDGVETVDNDEKIGVDIVRKALQAPVKTIASNAGYEGSVVVEKIKTLPEGEGLNSANGEWGNMIEMGVLDPVKVTRTTLQNAASVASLILITEATVSDEPKDTSIEDAISRAAAAGGQGGGMY</sequence>
<dbReference type="PANTHER" id="PTHR45633">
    <property type="entry name" value="60 KDA HEAT SHOCK PROTEIN, MITOCHONDRIAL"/>
    <property type="match status" value="1"/>
</dbReference>